<sequence length="292" mass="30307">MAGDGSSSPGTLGIMSNFVSAAELKDLLSSGSPVRVIDVRWSLDRPDGCGEYLSGHVPGAVFVPLHTELATHGEAADGRHPLPSTEELQNAARRWGVNHGDIVIAYDDSKGLGAARAWWLLRQAGVDVRVLDGGIRAWKAAGFEIATDDVVPVPGDAVLEEIGADAISIDEAAAFPESGILLDARAPERYRGETEPYDPAAGHIPGALNVPMAAYLDADGKILDTDTLQQTFAGVGVTPGIPVAAYCGSGVTAAHTALVADEVGIPLKVYPGSWSQWSNTPGRPVATGDQPG</sequence>
<dbReference type="GO" id="GO:0004792">
    <property type="term" value="F:thiosulfate-cyanide sulfurtransferase activity"/>
    <property type="evidence" value="ECO:0007669"/>
    <property type="project" value="UniProtKB-EC"/>
</dbReference>
<dbReference type="SMART" id="SM00450">
    <property type="entry name" value="RHOD"/>
    <property type="match status" value="2"/>
</dbReference>
<dbReference type="EC" id="2.8.1.2" evidence="4"/>
<dbReference type="PROSITE" id="PS50206">
    <property type="entry name" value="RHODANESE_3"/>
    <property type="match status" value="2"/>
</dbReference>
<evidence type="ECO:0000313" key="5">
    <source>
        <dbReference type="Proteomes" id="UP001244427"/>
    </source>
</evidence>
<protein>
    <submittedName>
        <fullName evidence="4">Thiosulfate/3-mercaptopyruvate sulfurtransferase</fullName>
        <ecNumber evidence="4">2.8.1.1</ecNumber>
        <ecNumber evidence="4">2.8.1.2</ecNumber>
    </submittedName>
</protein>
<reference evidence="4 5" key="1">
    <citation type="submission" date="2023-07" db="EMBL/GenBank/DDBJ databases">
        <title>Comparative genomics of wheat-associated soil bacteria to identify genetic determinants of phenazine resistance.</title>
        <authorList>
            <person name="Mouncey N."/>
        </authorList>
    </citation>
    <scope>NUCLEOTIDE SEQUENCE [LARGE SCALE GENOMIC DNA]</scope>
    <source>
        <strain evidence="4 5">W4I9-1</strain>
    </source>
</reference>
<evidence type="ECO:0000256" key="2">
    <source>
        <dbReference type="ARBA" id="ARBA00022737"/>
    </source>
</evidence>
<dbReference type="SUPFAM" id="SSF52821">
    <property type="entry name" value="Rhodanese/Cell cycle control phosphatase"/>
    <property type="match status" value="2"/>
</dbReference>
<keyword evidence="5" id="KW-1185">Reference proteome</keyword>
<dbReference type="Gene3D" id="3.40.250.10">
    <property type="entry name" value="Rhodanese-like domain"/>
    <property type="match status" value="2"/>
</dbReference>
<dbReference type="GO" id="GO:0016784">
    <property type="term" value="F:3-mercaptopyruvate sulfurtransferase activity"/>
    <property type="evidence" value="ECO:0007669"/>
    <property type="project" value="UniProtKB-EC"/>
</dbReference>
<dbReference type="EC" id="2.8.1.1" evidence="4"/>
<dbReference type="EMBL" id="JAUSXV010000001">
    <property type="protein sequence ID" value="MDQ0646113.1"/>
    <property type="molecule type" value="Genomic_DNA"/>
</dbReference>
<evidence type="ECO:0000313" key="4">
    <source>
        <dbReference type="EMBL" id="MDQ0646113.1"/>
    </source>
</evidence>
<evidence type="ECO:0000259" key="3">
    <source>
        <dbReference type="PROSITE" id="PS50206"/>
    </source>
</evidence>
<dbReference type="PANTHER" id="PTHR11364:SF27">
    <property type="entry name" value="SULFURTRANSFERASE"/>
    <property type="match status" value="1"/>
</dbReference>
<feature type="domain" description="Rhodanese" evidence="3">
    <location>
        <begin position="175"/>
        <end position="286"/>
    </location>
</feature>
<gene>
    <name evidence="4" type="ORF">QFZ53_000309</name>
</gene>
<comment type="caution">
    <text evidence="4">The sequence shown here is derived from an EMBL/GenBank/DDBJ whole genome shotgun (WGS) entry which is preliminary data.</text>
</comment>
<dbReference type="InterPro" id="IPR001763">
    <property type="entry name" value="Rhodanese-like_dom"/>
</dbReference>
<dbReference type="InterPro" id="IPR036873">
    <property type="entry name" value="Rhodanese-like_dom_sf"/>
</dbReference>
<dbReference type="Pfam" id="PF00581">
    <property type="entry name" value="Rhodanese"/>
    <property type="match status" value="2"/>
</dbReference>
<organism evidence="4 5">
    <name type="scientific">Microbacterium natoriense</name>
    <dbReference type="NCBI Taxonomy" id="284570"/>
    <lineage>
        <taxon>Bacteria</taxon>
        <taxon>Bacillati</taxon>
        <taxon>Actinomycetota</taxon>
        <taxon>Actinomycetes</taxon>
        <taxon>Micrococcales</taxon>
        <taxon>Microbacteriaceae</taxon>
        <taxon>Microbacterium</taxon>
    </lineage>
</organism>
<name>A0AAW8ES67_9MICO</name>
<accession>A0AAW8ES67</accession>
<dbReference type="PROSITE" id="PS00380">
    <property type="entry name" value="RHODANESE_1"/>
    <property type="match status" value="1"/>
</dbReference>
<keyword evidence="1 4" id="KW-0808">Transferase</keyword>
<dbReference type="Proteomes" id="UP001244427">
    <property type="component" value="Unassembled WGS sequence"/>
</dbReference>
<feature type="domain" description="Rhodanese" evidence="3">
    <location>
        <begin position="30"/>
        <end position="147"/>
    </location>
</feature>
<dbReference type="AlphaFoldDB" id="A0AAW8ES67"/>
<dbReference type="CDD" id="cd01448">
    <property type="entry name" value="TST_Repeat_1"/>
    <property type="match status" value="1"/>
</dbReference>
<dbReference type="CDD" id="cd01449">
    <property type="entry name" value="TST_Repeat_2"/>
    <property type="match status" value="1"/>
</dbReference>
<proteinExistence type="predicted"/>
<evidence type="ECO:0000256" key="1">
    <source>
        <dbReference type="ARBA" id="ARBA00022679"/>
    </source>
</evidence>
<dbReference type="PANTHER" id="PTHR11364">
    <property type="entry name" value="THIOSULFATE SULFERTANSFERASE"/>
    <property type="match status" value="1"/>
</dbReference>
<dbReference type="InterPro" id="IPR001307">
    <property type="entry name" value="Thiosulphate_STrfase_CS"/>
</dbReference>
<dbReference type="InterPro" id="IPR045078">
    <property type="entry name" value="TST/MPST-like"/>
</dbReference>
<keyword evidence="2" id="KW-0677">Repeat</keyword>